<evidence type="ECO:0000313" key="1">
    <source>
        <dbReference type="EMBL" id="GLQ20927.1"/>
    </source>
</evidence>
<keyword evidence="2" id="KW-1185">Reference proteome</keyword>
<protein>
    <submittedName>
        <fullName evidence="1">Uncharacterized protein</fullName>
    </submittedName>
</protein>
<reference evidence="1" key="1">
    <citation type="journal article" date="2014" name="Int. J. Syst. Evol. Microbiol.">
        <title>Complete genome of a new Firmicutes species belonging to the dominant human colonic microbiota ('Ruminococcus bicirculans') reveals two chromosomes and a selective capacity to utilize plant glucans.</title>
        <authorList>
            <consortium name="NISC Comparative Sequencing Program"/>
            <person name="Wegmann U."/>
            <person name="Louis P."/>
            <person name="Goesmann A."/>
            <person name="Henrissat B."/>
            <person name="Duncan S.H."/>
            <person name="Flint H.J."/>
        </authorList>
    </citation>
    <scope>NUCLEOTIDE SEQUENCE</scope>
    <source>
        <strain evidence="1">NBRC 108216</strain>
    </source>
</reference>
<dbReference type="Proteomes" id="UP001161390">
    <property type="component" value="Unassembled WGS sequence"/>
</dbReference>
<name>A0ABQ5V1U0_9PROT</name>
<accession>A0ABQ5V1U0</accession>
<evidence type="ECO:0000313" key="2">
    <source>
        <dbReference type="Proteomes" id="UP001161390"/>
    </source>
</evidence>
<sequence>MSIGVKTLLTQSVVDEADLSIGTERWIADTKIKGFGLRIWRRSYGTIGKAYALRFKGENGHPTRKTFETYRAHYDVWDERHWDHWFDQAPDGGERTRLPYDSITLGDLIEHARRWAQDEIDKVRGRKFIGDAEYKRFTFMTLDEEEAYQQDIIRKRIESYSLARVRDIVILNLKTQGISQQYIDRLDKVFDHYVPEDLKAKLIINVDLEDVRQILDQAPSISNLKILRGFLGRLVEFCQQHGVHGKLSRYRMAKLGPPKVKSVDFMTDGEQGWQDLFQYLEDTDDLWQQALCLRFYFLAATPPLSKVMSARWDQMKGFDFLRPKRNEGERFFIDWIYGTGWRSTYRLSQTTFDTLIKARDRASNCIGDSPYCFPSPSKHHIGKPITSVSVVWDRCLSDLKLPLISPKQAMNSYLAHLYPTRFPR</sequence>
<comment type="caution">
    <text evidence="1">The sequence shown here is derived from an EMBL/GenBank/DDBJ whole genome shotgun (WGS) entry which is preliminary data.</text>
</comment>
<reference evidence="1" key="2">
    <citation type="submission" date="2023-01" db="EMBL/GenBank/DDBJ databases">
        <title>Draft genome sequence of Algimonas porphyrae strain NBRC 108216.</title>
        <authorList>
            <person name="Sun Q."/>
            <person name="Mori K."/>
        </authorList>
    </citation>
    <scope>NUCLEOTIDE SEQUENCE</scope>
    <source>
        <strain evidence="1">NBRC 108216</strain>
    </source>
</reference>
<organism evidence="1 2">
    <name type="scientific">Algimonas porphyrae</name>
    <dbReference type="NCBI Taxonomy" id="1128113"/>
    <lineage>
        <taxon>Bacteria</taxon>
        <taxon>Pseudomonadati</taxon>
        <taxon>Pseudomonadota</taxon>
        <taxon>Alphaproteobacteria</taxon>
        <taxon>Maricaulales</taxon>
        <taxon>Robiginitomaculaceae</taxon>
        <taxon>Algimonas</taxon>
    </lineage>
</organism>
<dbReference type="EMBL" id="BSNJ01000004">
    <property type="protein sequence ID" value="GLQ20927.1"/>
    <property type="molecule type" value="Genomic_DNA"/>
</dbReference>
<gene>
    <name evidence="1" type="ORF">GCM10007854_18820</name>
</gene>
<proteinExistence type="predicted"/>